<name>A0ABR1KGQ7_9PEZI</name>
<dbReference type="Gene3D" id="1.20.120.550">
    <property type="entry name" value="Membrane associated eicosanoid/glutathione metabolism-like domain"/>
    <property type="match status" value="1"/>
</dbReference>
<dbReference type="Pfam" id="PF01124">
    <property type="entry name" value="MAPEG"/>
    <property type="match status" value="1"/>
</dbReference>
<feature type="transmembrane region" description="Helical" evidence="5">
    <location>
        <begin position="87"/>
        <end position="111"/>
    </location>
</feature>
<keyword evidence="3 5" id="KW-1133">Transmembrane helix</keyword>
<dbReference type="SUPFAM" id="SSF161084">
    <property type="entry name" value="MAPEG domain-like"/>
    <property type="match status" value="1"/>
</dbReference>
<evidence type="ECO:0000256" key="4">
    <source>
        <dbReference type="ARBA" id="ARBA00023136"/>
    </source>
</evidence>
<evidence type="ECO:0000256" key="5">
    <source>
        <dbReference type="SAM" id="Phobius"/>
    </source>
</evidence>
<keyword evidence="4 5" id="KW-0472">Membrane</keyword>
<keyword evidence="2 5" id="KW-0812">Transmembrane</keyword>
<comment type="caution">
    <text evidence="6">The sequence shown here is derived from an EMBL/GenBank/DDBJ whole genome shotgun (WGS) entry which is preliminary data.</text>
</comment>
<proteinExistence type="predicted"/>
<organism evidence="6 7">
    <name type="scientific">Phyllosticta citriasiana</name>
    <dbReference type="NCBI Taxonomy" id="595635"/>
    <lineage>
        <taxon>Eukaryota</taxon>
        <taxon>Fungi</taxon>
        <taxon>Dikarya</taxon>
        <taxon>Ascomycota</taxon>
        <taxon>Pezizomycotina</taxon>
        <taxon>Dothideomycetes</taxon>
        <taxon>Dothideomycetes incertae sedis</taxon>
        <taxon>Botryosphaeriales</taxon>
        <taxon>Phyllostictaceae</taxon>
        <taxon>Phyllosticta</taxon>
    </lineage>
</organism>
<evidence type="ECO:0000256" key="3">
    <source>
        <dbReference type="ARBA" id="ARBA00022989"/>
    </source>
</evidence>
<gene>
    <name evidence="6" type="ORF">IWZ03DRAFT_220696</name>
</gene>
<comment type="subcellular location">
    <subcellularLocation>
        <location evidence="1">Membrane</location>
        <topology evidence="1">Multi-pass membrane protein</topology>
    </subcellularLocation>
</comment>
<keyword evidence="7" id="KW-1185">Reference proteome</keyword>
<evidence type="ECO:0008006" key="8">
    <source>
        <dbReference type="Google" id="ProtNLM"/>
    </source>
</evidence>
<dbReference type="PANTHER" id="PTHR10250:SF26">
    <property type="entry name" value="GLUTATHIONE S-TRANSFERASE 3, MITOCHONDRIAL"/>
    <property type="match status" value="1"/>
</dbReference>
<feature type="transmembrane region" description="Helical" evidence="5">
    <location>
        <begin position="12"/>
        <end position="32"/>
    </location>
</feature>
<evidence type="ECO:0000256" key="1">
    <source>
        <dbReference type="ARBA" id="ARBA00004141"/>
    </source>
</evidence>
<dbReference type="EMBL" id="JBBPHU010000008">
    <property type="protein sequence ID" value="KAK7514618.1"/>
    <property type="molecule type" value="Genomic_DNA"/>
</dbReference>
<evidence type="ECO:0000256" key="2">
    <source>
        <dbReference type="ARBA" id="ARBA00022692"/>
    </source>
</evidence>
<accession>A0ABR1KGQ7</accession>
<dbReference type="InterPro" id="IPR050997">
    <property type="entry name" value="MAPEG"/>
</dbReference>
<sequence length="158" mass="17426">MAPLMTIDIPKEYGYVLFTATGSLFLSTWHAFRVSPFRKAAGVPYPNQYATEEQIRSETDANKQKAMYLFNCAQRAHYNFIENHTSFLTALFVAGIKYPVASSVMGALWGVGRVLYATGYTRKDKENGKGRVLGVWASLIQIGLLGMAAKVGFDIATA</sequence>
<evidence type="ECO:0000313" key="6">
    <source>
        <dbReference type="EMBL" id="KAK7514618.1"/>
    </source>
</evidence>
<protein>
    <recommendedName>
        <fullName evidence="8">Membrane-associated proteins in eicosanoid and glutathione metabolism</fullName>
    </recommendedName>
</protein>
<dbReference type="PANTHER" id="PTHR10250">
    <property type="entry name" value="MICROSOMAL GLUTATHIONE S-TRANSFERASE"/>
    <property type="match status" value="1"/>
</dbReference>
<dbReference type="Proteomes" id="UP001363622">
    <property type="component" value="Unassembled WGS sequence"/>
</dbReference>
<feature type="transmembrane region" description="Helical" evidence="5">
    <location>
        <begin position="132"/>
        <end position="153"/>
    </location>
</feature>
<evidence type="ECO:0000313" key="7">
    <source>
        <dbReference type="Proteomes" id="UP001363622"/>
    </source>
</evidence>
<dbReference type="InterPro" id="IPR001129">
    <property type="entry name" value="Membr-assoc_MAPEG"/>
</dbReference>
<dbReference type="InterPro" id="IPR023352">
    <property type="entry name" value="MAPEG-like_dom_sf"/>
</dbReference>
<reference evidence="6 7" key="1">
    <citation type="submission" date="2024-04" db="EMBL/GenBank/DDBJ databases">
        <title>Phyllosticta paracitricarpa is synonymous to the EU quarantine fungus P. citricarpa based on phylogenomic analyses.</title>
        <authorList>
            <consortium name="Lawrence Berkeley National Laboratory"/>
            <person name="Van Ingen-Buijs V.A."/>
            <person name="Van Westerhoven A.C."/>
            <person name="Haridas S."/>
            <person name="Skiadas P."/>
            <person name="Martin F."/>
            <person name="Groenewald J.Z."/>
            <person name="Crous P.W."/>
            <person name="Seidl M.F."/>
        </authorList>
    </citation>
    <scope>NUCLEOTIDE SEQUENCE [LARGE SCALE GENOMIC DNA]</scope>
    <source>
        <strain evidence="6 7">CBS 123371</strain>
    </source>
</reference>